<organism evidence="3 4">
    <name type="scientific">Streptomyces marispadix</name>
    <dbReference type="NCBI Taxonomy" id="2922868"/>
    <lineage>
        <taxon>Bacteria</taxon>
        <taxon>Bacillati</taxon>
        <taxon>Actinomycetota</taxon>
        <taxon>Actinomycetes</taxon>
        <taxon>Kitasatosporales</taxon>
        <taxon>Streptomycetaceae</taxon>
        <taxon>Streptomyces</taxon>
    </lineage>
</organism>
<protein>
    <submittedName>
        <fullName evidence="3">DUF461 domain-containing protein</fullName>
    </submittedName>
</protein>
<feature type="signal peptide" evidence="2">
    <location>
        <begin position="1"/>
        <end position="26"/>
    </location>
</feature>
<accession>A0ABS9SY05</accession>
<feature type="region of interest" description="Disordered" evidence="1">
    <location>
        <begin position="163"/>
        <end position="242"/>
    </location>
</feature>
<dbReference type="InterPro" id="IPR036182">
    <property type="entry name" value="PCuAC_sf"/>
</dbReference>
<gene>
    <name evidence="3" type="ORF">MMA15_11840</name>
</gene>
<dbReference type="EMBL" id="JAKWJU010000002">
    <property type="protein sequence ID" value="MCH6161068.1"/>
    <property type="molecule type" value="Genomic_DNA"/>
</dbReference>
<proteinExistence type="predicted"/>
<reference evidence="3" key="2">
    <citation type="journal article" date="2023" name="Int. J. Syst. Evol. Microbiol.">
        <title>Streptomyces marispadix sp. nov., isolated from marine beach sediment of the Northern Coast of Portugal.</title>
        <authorList>
            <person name="dos Santos J.D.N."/>
            <person name="Vitorino I.R."/>
            <person name="Kallscheuer N."/>
            <person name="Srivastava A."/>
            <person name="Krautwurst S."/>
            <person name="Marz M."/>
            <person name="Jogler C."/>
            <person name="Lobo Da Cunha A."/>
            <person name="Catita J."/>
            <person name="Goncalves H."/>
            <person name="Gonzalez I."/>
            <person name="Reyes F."/>
            <person name="Lage O.M."/>
        </authorList>
    </citation>
    <scope>NUCLEOTIDE SEQUENCE</scope>
    <source>
        <strain evidence="3">M600PL45_2</strain>
    </source>
</reference>
<feature type="chain" id="PRO_5046860160" evidence="2">
    <location>
        <begin position="27"/>
        <end position="242"/>
    </location>
</feature>
<evidence type="ECO:0000313" key="4">
    <source>
        <dbReference type="Proteomes" id="UP001166784"/>
    </source>
</evidence>
<dbReference type="PROSITE" id="PS51257">
    <property type="entry name" value="PROKAR_LIPOPROTEIN"/>
    <property type="match status" value="1"/>
</dbReference>
<feature type="compositionally biased region" description="Acidic residues" evidence="1">
    <location>
        <begin position="215"/>
        <end position="234"/>
    </location>
</feature>
<dbReference type="InterPro" id="IPR007410">
    <property type="entry name" value="LpqE-like"/>
</dbReference>
<feature type="compositionally biased region" description="Low complexity" evidence="1">
    <location>
        <begin position="173"/>
        <end position="201"/>
    </location>
</feature>
<dbReference type="Pfam" id="PF04314">
    <property type="entry name" value="PCuAC"/>
    <property type="match status" value="1"/>
</dbReference>
<reference evidence="3" key="1">
    <citation type="submission" date="2022-03" db="EMBL/GenBank/DDBJ databases">
        <authorList>
            <person name="Santos J.D.N."/>
            <person name="Kallscheuer N."/>
            <person name="Jogler C."/>
            <person name="Lage O.M."/>
        </authorList>
    </citation>
    <scope>NUCLEOTIDE SEQUENCE</scope>
    <source>
        <strain evidence="3">M600PL45_2</strain>
    </source>
</reference>
<dbReference type="RefSeq" id="WP_241059175.1">
    <property type="nucleotide sequence ID" value="NZ_JAKWJU010000002.1"/>
</dbReference>
<sequence>MSSSIRRGTLAATVLALAVVTLSACAAGHDAQTLEVKPDNAATSVGSVKVQNVAIVTPDSGEGPAAVTGRIFNQGSKDETLTAIKVKGTGERVKLRPAKGEKELTVPAGGSLALGGQGNASAEIPQTAGMKAVRNGNAQPVSFDLSRTGLVTLRATVVPAHGDFRKFGPTVEPSPSTSSGTPSGTPSGAASESPSGSPSPEGSEEKASEAPGGSEEAEGADEAEGAEEADDAHEADDAAGAH</sequence>
<comment type="caution">
    <text evidence="3">The sequence shown here is derived from an EMBL/GenBank/DDBJ whole genome shotgun (WGS) entry which is preliminary data.</text>
</comment>
<evidence type="ECO:0000256" key="2">
    <source>
        <dbReference type="SAM" id="SignalP"/>
    </source>
</evidence>
<name>A0ABS9SY05_9ACTN</name>
<dbReference type="Proteomes" id="UP001166784">
    <property type="component" value="Unassembled WGS sequence"/>
</dbReference>
<keyword evidence="2" id="KW-0732">Signal</keyword>
<dbReference type="SUPFAM" id="SSF110087">
    <property type="entry name" value="DR1885-like metal-binding protein"/>
    <property type="match status" value="1"/>
</dbReference>
<keyword evidence="4" id="KW-1185">Reference proteome</keyword>
<evidence type="ECO:0000256" key="1">
    <source>
        <dbReference type="SAM" id="MobiDB-lite"/>
    </source>
</evidence>
<evidence type="ECO:0000313" key="3">
    <source>
        <dbReference type="EMBL" id="MCH6161068.1"/>
    </source>
</evidence>